<gene>
    <name evidence="2" type="ORF">RADP37_05558</name>
</gene>
<proteinExistence type="predicted"/>
<sequence length="51" mass="5559">MPLSIEKGCGGAADQGLGHLASGECRGRRLDPKPWRRKHRAAPFFGQQTRG</sequence>
<protein>
    <submittedName>
        <fullName evidence="2">Uncharacterized protein</fullName>
    </submittedName>
</protein>
<evidence type="ECO:0000313" key="2">
    <source>
        <dbReference type="EMBL" id="AWV23108.1"/>
    </source>
</evidence>
<accession>A0A4Y1MYV0</accession>
<feature type="compositionally biased region" description="Basic and acidic residues" evidence="1">
    <location>
        <begin position="25"/>
        <end position="34"/>
    </location>
</feature>
<feature type="region of interest" description="Disordered" evidence="1">
    <location>
        <begin position="1"/>
        <end position="51"/>
    </location>
</feature>
<dbReference type="EMBL" id="CP025189">
    <property type="protein sequence ID" value="AWV23108.1"/>
    <property type="molecule type" value="Genomic_DNA"/>
</dbReference>
<organism evidence="2">
    <name type="scientific">Roseomonas mucosa</name>
    <dbReference type="NCBI Taxonomy" id="207340"/>
    <lineage>
        <taxon>Bacteria</taxon>
        <taxon>Pseudomonadati</taxon>
        <taxon>Pseudomonadota</taxon>
        <taxon>Alphaproteobacteria</taxon>
        <taxon>Acetobacterales</taxon>
        <taxon>Roseomonadaceae</taxon>
        <taxon>Roseomonas</taxon>
    </lineage>
</organism>
<evidence type="ECO:0000256" key="1">
    <source>
        <dbReference type="SAM" id="MobiDB-lite"/>
    </source>
</evidence>
<reference evidence="2" key="1">
    <citation type="submission" date="2017-12" db="EMBL/GenBank/DDBJ databases">
        <authorList>
            <person name="Martens C."/>
            <person name="Dahlstrom E."/>
            <person name="Barbian K."/>
            <person name="Sykora L."/>
            <person name="Ricklefs S."/>
            <person name="Bruno D."/>
            <person name="Anzick I."/>
            <person name="Myles I."/>
            <person name="Datta S.K."/>
        </authorList>
    </citation>
    <scope>NUCLEOTIDE SEQUENCE</scope>
    <source>
        <strain evidence="2">AD2</strain>
    </source>
</reference>
<name>A0A4Y1MYV0_9PROT</name>
<dbReference type="AlphaFoldDB" id="A0A4Y1MYV0"/>